<dbReference type="GO" id="GO:0008721">
    <property type="term" value="F:D-serine ammonia-lyase activity"/>
    <property type="evidence" value="ECO:0007669"/>
    <property type="project" value="UniProtKB-EC"/>
</dbReference>
<evidence type="ECO:0000259" key="21">
    <source>
        <dbReference type="Pfam" id="PF00291"/>
    </source>
</evidence>
<dbReference type="PANTHER" id="PTHR43050">
    <property type="entry name" value="SERINE / THREONINE RACEMASE FAMILY MEMBER"/>
    <property type="match status" value="1"/>
</dbReference>
<comment type="catalytic activity">
    <reaction evidence="12">
        <text>D-serine = pyruvate + NH4(+)</text>
        <dbReference type="Rhea" id="RHEA:13977"/>
        <dbReference type="ChEBI" id="CHEBI:15361"/>
        <dbReference type="ChEBI" id="CHEBI:28938"/>
        <dbReference type="ChEBI" id="CHEBI:35247"/>
        <dbReference type="EC" id="4.3.1.18"/>
    </reaction>
</comment>
<evidence type="ECO:0000256" key="6">
    <source>
        <dbReference type="ARBA" id="ARBA00012093"/>
    </source>
</evidence>
<dbReference type="EC" id="4.3.1.18" evidence="15"/>
<dbReference type="SUPFAM" id="SSF53686">
    <property type="entry name" value="Tryptophan synthase beta subunit-like PLP-dependent enzymes"/>
    <property type="match status" value="1"/>
</dbReference>
<feature type="domain" description="Tryptophan synthase beta chain-like PALP" evidence="21">
    <location>
        <begin position="23"/>
        <end position="323"/>
    </location>
</feature>
<dbReference type="GO" id="GO:0030170">
    <property type="term" value="F:pyridoxal phosphate binding"/>
    <property type="evidence" value="ECO:0007669"/>
    <property type="project" value="InterPro"/>
</dbReference>
<keyword evidence="9" id="KW-0456">Lyase</keyword>
<dbReference type="WBParaSite" id="jg21210.2">
    <property type="protein sequence ID" value="jg21210.2"/>
    <property type="gene ID" value="jg21210"/>
</dbReference>
<evidence type="ECO:0000313" key="23">
    <source>
        <dbReference type="WBParaSite" id="jg21210.2"/>
    </source>
</evidence>
<dbReference type="EC" id="4.3.1.17" evidence="6"/>
<evidence type="ECO:0000256" key="14">
    <source>
        <dbReference type="ARBA" id="ARBA00056426"/>
    </source>
</evidence>
<comment type="cofactor">
    <cofactor evidence="3">
        <name>Mn(2+)</name>
        <dbReference type="ChEBI" id="CHEBI:29035"/>
    </cofactor>
</comment>
<dbReference type="PANTHER" id="PTHR43050:SF1">
    <property type="entry name" value="SERINE RACEMASE"/>
    <property type="match status" value="1"/>
</dbReference>
<keyword evidence="8" id="KW-0663">Pyridoxal phosphate</keyword>
<organism evidence="22 23">
    <name type="scientific">Ditylenchus dipsaci</name>
    <dbReference type="NCBI Taxonomy" id="166011"/>
    <lineage>
        <taxon>Eukaryota</taxon>
        <taxon>Metazoa</taxon>
        <taxon>Ecdysozoa</taxon>
        <taxon>Nematoda</taxon>
        <taxon>Chromadorea</taxon>
        <taxon>Rhabditida</taxon>
        <taxon>Tylenchina</taxon>
        <taxon>Tylenchomorpha</taxon>
        <taxon>Sphaerularioidea</taxon>
        <taxon>Anguinidae</taxon>
        <taxon>Anguininae</taxon>
        <taxon>Ditylenchus</taxon>
    </lineage>
</organism>
<dbReference type="GO" id="GO:0000287">
    <property type="term" value="F:magnesium ion binding"/>
    <property type="evidence" value="ECO:0007669"/>
    <property type="project" value="TreeGrafter"/>
</dbReference>
<dbReference type="InterPro" id="IPR036052">
    <property type="entry name" value="TrpB-like_PALP_sf"/>
</dbReference>
<evidence type="ECO:0000256" key="5">
    <source>
        <dbReference type="ARBA" id="ARBA00010869"/>
    </source>
</evidence>
<name>A0A915DLD9_9BILA</name>
<evidence type="ECO:0000256" key="19">
    <source>
        <dbReference type="ARBA" id="ARBA00081060"/>
    </source>
</evidence>
<dbReference type="CDD" id="cd01562">
    <property type="entry name" value="Thr-dehyd"/>
    <property type="match status" value="1"/>
</dbReference>
<evidence type="ECO:0000256" key="17">
    <source>
        <dbReference type="ARBA" id="ARBA00070760"/>
    </source>
</evidence>
<comment type="catalytic activity">
    <reaction evidence="11">
        <text>L-serine = pyruvate + NH4(+)</text>
        <dbReference type="Rhea" id="RHEA:19169"/>
        <dbReference type="ChEBI" id="CHEBI:15361"/>
        <dbReference type="ChEBI" id="CHEBI:28938"/>
        <dbReference type="ChEBI" id="CHEBI:33384"/>
        <dbReference type="EC" id="4.3.1.17"/>
    </reaction>
</comment>
<dbReference type="GO" id="GO:0003941">
    <property type="term" value="F:L-serine ammonia-lyase activity"/>
    <property type="evidence" value="ECO:0007669"/>
    <property type="project" value="UniProtKB-EC"/>
</dbReference>
<dbReference type="Proteomes" id="UP000887574">
    <property type="component" value="Unplaced"/>
</dbReference>
<evidence type="ECO:0000256" key="10">
    <source>
        <dbReference type="ARBA" id="ARBA00031418"/>
    </source>
</evidence>
<keyword evidence="7" id="KW-0460">Magnesium</keyword>
<reference evidence="23" key="1">
    <citation type="submission" date="2022-11" db="UniProtKB">
        <authorList>
            <consortium name="WormBaseParasite"/>
        </authorList>
    </citation>
    <scope>IDENTIFICATION</scope>
</reference>
<evidence type="ECO:0000256" key="20">
    <source>
        <dbReference type="ARBA" id="ARBA00081761"/>
    </source>
</evidence>
<evidence type="ECO:0000256" key="11">
    <source>
        <dbReference type="ARBA" id="ARBA00049406"/>
    </source>
</evidence>
<dbReference type="GO" id="GO:0030378">
    <property type="term" value="F:serine racemase activity"/>
    <property type="evidence" value="ECO:0007669"/>
    <property type="project" value="UniProtKB-EC"/>
</dbReference>
<dbReference type="GO" id="GO:0070179">
    <property type="term" value="P:D-serine biosynthetic process"/>
    <property type="evidence" value="ECO:0007669"/>
    <property type="project" value="TreeGrafter"/>
</dbReference>
<evidence type="ECO:0000256" key="13">
    <source>
        <dbReference type="ARBA" id="ARBA00051769"/>
    </source>
</evidence>
<evidence type="ECO:0000256" key="9">
    <source>
        <dbReference type="ARBA" id="ARBA00023239"/>
    </source>
</evidence>
<comment type="similarity">
    <text evidence="5">Belongs to the serine/threonine dehydratase family.</text>
</comment>
<dbReference type="GO" id="GO:0006563">
    <property type="term" value="P:L-serine metabolic process"/>
    <property type="evidence" value="ECO:0007669"/>
    <property type="project" value="UniProtKB-ARBA"/>
</dbReference>
<dbReference type="FunFam" id="3.40.50.1100:FF:000041">
    <property type="entry name" value="Threonine ammonia-lyase, variant"/>
    <property type="match status" value="1"/>
</dbReference>
<comment type="catalytic activity">
    <reaction evidence="13">
        <text>L-serine = D-serine</text>
        <dbReference type="Rhea" id="RHEA:10980"/>
        <dbReference type="ChEBI" id="CHEBI:33384"/>
        <dbReference type="ChEBI" id="CHEBI:35247"/>
        <dbReference type="EC" id="5.1.1.18"/>
    </reaction>
</comment>
<evidence type="ECO:0000256" key="3">
    <source>
        <dbReference type="ARBA" id="ARBA00001936"/>
    </source>
</evidence>
<dbReference type="InterPro" id="IPR000634">
    <property type="entry name" value="Ser/Thr_deHydtase_PyrdxlP-BS"/>
</dbReference>
<comment type="cofactor">
    <cofactor evidence="1">
        <name>Ca(2+)</name>
        <dbReference type="ChEBI" id="CHEBI:29108"/>
    </cofactor>
</comment>
<dbReference type="GO" id="GO:0005524">
    <property type="term" value="F:ATP binding"/>
    <property type="evidence" value="ECO:0007669"/>
    <property type="project" value="TreeGrafter"/>
</dbReference>
<proteinExistence type="inferred from homology"/>
<accession>A0A915DLD9</accession>
<dbReference type="Gene3D" id="3.40.50.1100">
    <property type="match status" value="2"/>
</dbReference>
<dbReference type="EC" id="5.1.1.18" evidence="16"/>
<evidence type="ECO:0000256" key="8">
    <source>
        <dbReference type="ARBA" id="ARBA00022898"/>
    </source>
</evidence>
<evidence type="ECO:0000256" key="2">
    <source>
        <dbReference type="ARBA" id="ARBA00001933"/>
    </source>
</evidence>
<dbReference type="GO" id="GO:0018114">
    <property type="term" value="F:threonine racemase activity"/>
    <property type="evidence" value="ECO:0007669"/>
    <property type="project" value="TreeGrafter"/>
</dbReference>
<dbReference type="Pfam" id="PF00291">
    <property type="entry name" value="PALP"/>
    <property type="match status" value="1"/>
</dbReference>
<protein>
    <recommendedName>
        <fullName evidence="17">Serine racemase</fullName>
        <ecNumber evidence="6">4.3.1.17</ecNumber>
        <ecNumber evidence="15">4.3.1.18</ecNumber>
        <ecNumber evidence="16">5.1.1.18</ecNumber>
    </recommendedName>
    <alternativeName>
        <fullName evidence="18">D-serine ammonia-lyase</fullName>
    </alternativeName>
    <alternativeName>
        <fullName evidence="20">D-serine dehydratase</fullName>
    </alternativeName>
    <alternativeName>
        <fullName evidence="19">L-serine ammonia-lyase</fullName>
    </alternativeName>
    <alternativeName>
        <fullName evidence="10">L-serine dehydratase</fullName>
    </alternativeName>
</protein>
<evidence type="ECO:0000256" key="16">
    <source>
        <dbReference type="ARBA" id="ARBA00066592"/>
    </source>
</evidence>
<evidence type="ECO:0000256" key="4">
    <source>
        <dbReference type="ARBA" id="ARBA00001946"/>
    </source>
</evidence>
<sequence>MASSTSCCTVTQESIQEAYLRISSIIHKTPVLTSSNLNTLTGKQIFFKCENLQKTGSFKARGALNYVKCLMDQGNDGVAGVITHSSGNHGQALAWAAKQCGLECVVVVPENAPACKLQAIKHYGATIIPCESNMTARENTCEKMSQELKYAVVEPHNDLQVMDGQGTVGLELLEQVDDLDAVIVSVGGGGLVAGVAKCVTSKAPNIKVFCAEPEGKHLQHQLESKQSSTTSHGTLLNTIADGIRVQHVGDKCFPLLLQCCQSLVFTLTDDEIKQATKDYPSNNPIHPLFQMVVEPSAALPLAAVLKYNKQLEGCQRIGLILCGGNLNLDHLF</sequence>
<comment type="function">
    <text evidence="14">Catalyzes the synthesis of D-serine from L-serine. D-serine is a key coagonist with glutamate at NMDA receptors. Has dehydratase activity towards both L-serine and D-serine.</text>
</comment>
<evidence type="ECO:0000313" key="22">
    <source>
        <dbReference type="Proteomes" id="UP000887574"/>
    </source>
</evidence>
<evidence type="ECO:0000256" key="18">
    <source>
        <dbReference type="ARBA" id="ARBA00076108"/>
    </source>
</evidence>
<keyword evidence="22" id="KW-1185">Reference proteome</keyword>
<evidence type="ECO:0000256" key="7">
    <source>
        <dbReference type="ARBA" id="ARBA00022842"/>
    </source>
</evidence>
<comment type="cofactor">
    <cofactor evidence="2">
        <name>pyridoxal 5'-phosphate</name>
        <dbReference type="ChEBI" id="CHEBI:597326"/>
    </cofactor>
</comment>
<evidence type="ECO:0000256" key="12">
    <source>
        <dbReference type="ARBA" id="ARBA00050422"/>
    </source>
</evidence>
<evidence type="ECO:0000256" key="15">
    <source>
        <dbReference type="ARBA" id="ARBA00066349"/>
    </source>
</evidence>
<comment type="cofactor">
    <cofactor evidence="4">
        <name>Mg(2+)</name>
        <dbReference type="ChEBI" id="CHEBI:18420"/>
    </cofactor>
</comment>
<dbReference type="PROSITE" id="PS00165">
    <property type="entry name" value="DEHYDRATASE_SER_THR"/>
    <property type="match status" value="1"/>
</dbReference>
<evidence type="ECO:0000256" key="1">
    <source>
        <dbReference type="ARBA" id="ARBA00001913"/>
    </source>
</evidence>
<dbReference type="InterPro" id="IPR001926">
    <property type="entry name" value="TrpB-like_PALP"/>
</dbReference>
<dbReference type="AlphaFoldDB" id="A0A915DLD9"/>